<dbReference type="Proteomes" id="UP000309997">
    <property type="component" value="Unassembled WGS sequence"/>
</dbReference>
<proteinExistence type="predicted"/>
<accession>A0ACC4BFG0</accession>
<comment type="caution">
    <text evidence="1">The sequence shown here is derived from an EMBL/GenBank/DDBJ whole genome shotgun (WGS) entry which is preliminary data.</text>
</comment>
<evidence type="ECO:0000313" key="2">
    <source>
        <dbReference type="Proteomes" id="UP000309997"/>
    </source>
</evidence>
<gene>
    <name evidence="1" type="ORF">D5086_022472</name>
</gene>
<name>A0ACC4BFG0_POPAL</name>
<reference evidence="1 2" key="1">
    <citation type="journal article" date="2024" name="Plant Biotechnol. J.">
        <title>Genome and CRISPR/Cas9 system of a widespread forest tree (Populus alba) in the world.</title>
        <authorList>
            <person name="Liu Y.J."/>
            <person name="Jiang P.F."/>
            <person name="Han X.M."/>
            <person name="Li X.Y."/>
            <person name="Wang H.M."/>
            <person name="Wang Y.J."/>
            <person name="Wang X.X."/>
            <person name="Zeng Q.Y."/>
        </authorList>
    </citation>
    <scope>NUCLEOTIDE SEQUENCE [LARGE SCALE GENOMIC DNA]</scope>
    <source>
        <strain evidence="2">cv. PAL-ZL1</strain>
    </source>
</reference>
<organism evidence="1 2">
    <name type="scientific">Populus alba</name>
    <name type="common">White poplar</name>
    <dbReference type="NCBI Taxonomy" id="43335"/>
    <lineage>
        <taxon>Eukaryota</taxon>
        <taxon>Viridiplantae</taxon>
        <taxon>Streptophyta</taxon>
        <taxon>Embryophyta</taxon>
        <taxon>Tracheophyta</taxon>
        <taxon>Spermatophyta</taxon>
        <taxon>Magnoliopsida</taxon>
        <taxon>eudicotyledons</taxon>
        <taxon>Gunneridae</taxon>
        <taxon>Pentapetalae</taxon>
        <taxon>rosids</taxon>
        <taxon>fabids</taxon>
        <taxon>Malpighiales</taxon>
        <taxon>Salicaceae</taxon>
        <taxon>Saliceae</taxon>
        <taxon>Populus</taxon>
    </lineage>
</organism>
<sequence length="357" mass="39282">MPSKLIAEHFERTCHEQDSHAQKEQLEYWTITLPAQERSFKQNIYWWFDGATALGGSAMTPNLRIRESPTIGPHSCLLVPNAGIKLDNDHRLPPHFGDTTFTKVFVGGLAWETPTEEMRRYFEQFGEILEAVIITDKNTGKSKGYGFVTFRDPESARRACAEPNPVIDGRRANCNIASLGRPRPSPPRGRPQGSNSFKRGAPPGAPSYSGVAAPFPPLAPPPPPPPPVLYTPYGYPTYTPDYGYHQAMYNTQIQQPAQYYHQMYGTSSSTIGSPYYYGYSLQAPRAALSGSQAQRIPGPSYLYFPTSMEGSFSSFPSPTIQPARHPFPSSSTADSPTPQHTTTESEAGAVPSESPDT</sequence>
<dbReference type="EMBL" id="RCHU02000011">
    <property type="protein sequence ID" value="KAL3577189.1"/>
    <property type="molecule type" value="Genomic_DNA"/>
</dbReference>
<protein>
    <submittedName>
        <fullName evidence="1">Uncharacterized protein</fullName>
    </submittedName>
</protein>
<keyword evidence="2" id="KW-1185">Reference proteome</keyword>
<evidence type="ECO:0000313" key="1">
    <source>
        <dbReference type="EMBL" id="KAL3577189.1"/>
    </source>
</evidence>